<accession>A0ABQ9U998</accession>
<dbReference type="Proteomes" id="UP001266305">
    <property type="component" value="Unassembled WGS sequence"/>
</dbReference>
<evidence type="ECO:0000313" key="2">
    <source>
        <dbReference type="EMBL" id="KAK2093629.1"/>
    </source>
</evidence>
<protein>
    <submittedName>
        <fullName evidence="2">Uncharacterized protein</fullName>
    </submittedName>
</protein>
<evidence type="ECO:0000313" key="3">
    <source>
        <dbReference type="Proteomes" id="UP001266305"/>
    </source>
</evidence>
<gene>
    <name evidence="2" type="ORF">P7K49_027367</name>
</gene>
<dbReference type="EMBL" id="JASSZA010000014">
    <property type="protein sequence ID" value="KAK2093629.1"/>
    <property type="molecule type" value="Genomic_DNA"/>
</dbReference>
<feature type="compositionally biased region" description="Basic and acidic residues" evidence="1">
    <location>
        <begin position="43"/>
        <end position="54"/>
    </location>
</feature>
<sequence>MDFHKAKKEKWYDDENRMVMSGWRKEYLVHVNSKLVSINQLKEETELKTKERGEQLNAEGAKGKGREEGKEETES</sequence>
<name>A0ABQ9U998_SAGOE</name>
<feature type="region of interest" description="Disordered" evidence="1">
    <location>
        <begin position="43"/>
        <end position="75"/>
    </location>
</feature>
<keyword evidence="3" id="KW-1185">Reference proteome</keyword>
<comment type="caution">
    <text evidence="2">The sequence shown here is derived from an EMBL/GenBank/DDBJ whole genome shotgun (WGS) entry which is preliminary data.</text>
</comment>
<reference evidence="2 3" key="1">
    <citation type="submission" date="2023-05" db="EMBL/GenBank/DDBJ databases">
        <title>B98-5 Cell Line De Novo Hybrid Assembly: An Optical Mapping Approach.</title>
        <authorList>
            <person name="Kananen K."/>
            <person name="Auerbach J.A."/>
            <person name="Kautto E."/>
            <person name="Blachly J.S."/>
        </authorList>
    </citation>
    <scope>NUCLEOTIDE SEQUENCE [LARGE SCALE GENOMIC DNA]</scope>
    <source>
        <strain evidence="2">B95-8</strain>
        <tissue evidence="2">Cell line</tissue>
    </source>
</reference>
<proteinExistence type="predicted"/>
<evidence type="ECO:0000256" key="1">
    <source>
        <dbReference type="SAM" id="MobiDB-lite"/>
    </source>
</evidence>
<organism evidence="2 3">
    <name type="scientific">Saguinus oedipus</name>
    <name type="common">Cotton-top tamarin</name>
    <name type="synonym">Oedipomidas oedipus</name>
    <dbReference type="NCBI Taxonomy" id="9490"/>
    <lineage>
        <taxon>Eukaryota</taxon>
        <taxon>Metazoa</taxon>
        <taxon>Chordata</taxon>
        <taxon>Craniata</taxon>
        <taxon>Vertebrata</taxon>
        <taxon>Euteleostomi</taxon>
        <taxon>Mammalia</taxon>
        <taxon>Eutheria</taxon>
        <taxon>Euarchontoglires</taxon>
        <taxon>Primates</taxon>
        <taxon>Haplorrhini</taxon>
        <taxon>Platyrrhini</taxon>
        <taxon>Cebidae</taxon>
        <taxon>Callitrichinae</taxon>
        <taxon>Saguinus</taxon>
    </lineage>
</organism>